<feature type="transmembrane region" description="Helical" evidence="7">
    <location>
        <begin position="386"/>
        <end position="406"/>
    </location>
</feature>
<dbReference type="Proteomes" id="UP000887566">
    <property type="component" value="Unplaced"/>
</dbReference>
<dbReference type="InterPro" id="IPR003689">
    <property type="entry name" value="ZIP"/>
</dbReference>
<dbReference type="GO" id="GO:0030003">
    <property type="term" value="P:intracellular monoatomic cation homeostasis"/>
    <property type="evidence" value="ECO:0007669"/>
    <property type="project" value="TreeGrafter"/>
</dbReference>
<feature type="compositionally biased region" description="Basic and acidic residues" evidence="6">
    <location>
        <begin position="151"/>
        <end position="164"/>
    </location>
</feature>
<keyword evidence="5 7" id="KW-0472">Membrane</keyword>
<keyword evidence="3 7" id="KW-0812">Transmembrane</keyword>
<dbReference type="AlphaFoldDB" id="A0A914WA43"/>
<dbReference type="InterPro" id="IPR050799">
    <property type="entry name" value="ZIP_Transporter"/>
</dbReference>
<dbReference type="GO" id="GO:0005385">
    <property type="term" value="F:zinc ion transmembrane transporter activity"/>
    <property type="evidence" value="ECO:0007669"/>
    <property type="project" value="TreeGrafter"/>
</dbReference>
<evidence type="ECO:0000256" key="4">
    <source>
        <dbReference type="ARBA" id="ARBA00022989"/>
    </source>
</evidence>
<feature type="region of interest" description="Disordered" evidence="6">
    <location>
        <begin position="186"/>
        <end position="239"/>
    </location>
</feature>
<protein>
    <submittedName>
        <fullName evidence="9">Uncharacterized protein</fullName>
    </submittedName>
</protein>
<evidence type="ECO:0000256" key="6">
    <source>
        <dbReference type="SAM" id="MobiDB-lite"/>
    </source>
</evidence>
<comment type="subcellular location">
    <subcellularLocation>
        <location evidence="1">Membrane</location>
        <topology evidence="1">Multi-pass membrane protein</topology>
    </subcellularLocation>
</comment>
<evidence type="ECO:0000256" key="5">
    <source>
        <dbReference type="ARBA" id="ARBA00023136"/>
    </source>
</evidence>
<keyword evidence="8" id="KW-1185">Reference proteome</keyword>
<accession>A0A914WA43</accession>
<feature type="compositionally biased region" description="Basic residues" evidence="6">
    <location>
        <begin position="215"/>
        <end position="233"/>
    </location>
</feature>
<dbReference type="WBParaSite" id="PSAMB.scaffold3652size17426.g22118.t1">
    <property type="protein sequence ID" value="PSAMB.scaffold3652size17426.g22118.t1"/>
    <property type="gene ID" value="PSAMB.scaffold3652size17426.g22118"/>
</dbReference>
<feature type="transmembrane region" description="Helical" evidence="7">
    <location>
        <begin position="346"/>
        <end position="365"/>
    </location>
</feature>
<organism evidence="8 9">
    <name type="scientific">Plectus sambesii</name>
    <dbReference type="NCBI Taxonomy" id="2011161"/>
    <lineage>
        <taxon>Eukaryota</taxon>
        <taxon>Metazoa</taxon>
        <taxon>Ecdysozoa</taxon>
        <taxon>Nematoda</taxon>
        <taxon>Chromadorea</taxon>
        <taxon>Plectida</taxon>
        <taxon>Plectina</taxon>
        <taxon>Plectoidea</taxon>
        <taxon>Plectidae</taxon>
        <taxon>Plectus</taxon>
    </lineage>
</organism>
<dbReference type="GO" id="GO:0005886">
    <property type="term" value="C:plasma membrane"/>
    <property type="evidence" value="ECO:0007669"/>
    <property type="project" value="TreeGrafter"/>
</dbReference>
<name>A0A914WA43_9BILA</name>
<feature type="region of interest" description="Disordered" evidence="6">
    <location>
        <begin position="151"/>
        <end position="170"/>
    </location>
</feature>
<proteinExistence type="inferred from homology"/>
<evidence type="ECO:0000256" key="1">
    <source>
        <dbReference type="ARBA" id="ARBA00004141"/>
    </source>
</evidence>
<evidence type="ECO:0000313" key="8">
    <source>
        <dbReference type="Proteomes" id="UP000887566"/>
    </source>
</evidence>
<dbReference type="PANTHER" id="PTHR12191">
    <property type="entry name" value="SOLUTE CARRIER FAMILY 39"/>
    <property type="match status" value="1"/>
</dbReference>
<sequence length="416" mass="46169">MSGSCHSEEHVREPKFCYSEEEVKETLKEEVLRLDRCEKPIYWETWGFGLAMVTATAFAAAIAILCAPHLSKRIYSRLLTFLVALGVGNLTGCTFFVLFPQAFHISKLGNADYVAKAWMTLGGCYLLFIFEKIIDFWAETKKKKKVQSALKERSTPELGMEPHVESPPPMRIEEYNGRIAAESVSPRRAVSQLSTTMPTTTTTASPTHTPTMKPHNNHHITHHATPRNHHHQKPNLPSQPVSKKAIESELQSEALLALLGGWANNFIDGMAVGVSFGDNPLHGLTMGLAILSQQFPQEVDGLMIVMSTGVGLKRALLLNLVQAALSYIGFVIAVVVDSHFEEFDTFIYAVAAGNYLYICLGCLVPEMSEKVAEHIKVDTKEGLITTILQFCGIIIGLFFMFFMSLVGKNINLQKEH</sequence>
<feature type="transmembrane region" description="Helical" evidence="7">
    <location>
        <begin position="46"/>
        <end position="66"/>
    </location>
</feature>
<comment type="similarity">
    <text evidence="2">Belongs to the ZIP transporter (TC 2.A.5) family.</text>
</comment>
<dbReference type="Pfam" id="PF02535">
    <property type="entry name" value="Zip"/>
    <property type="match status" value="1"/>
</dbReference>
<keyword evidence="4 7" id="KW-1133">Transmembrane helix</keyword>
<evidence type="ECO:0000256" key="3">
    <source>
        <dbReference type="ARBA" id="ARBA00022692"/>
    </source>
</evidence>
<dbReference type="PANTHER" id="PTHR12191:SF32">
    <property type="entry name" value="ZRT (ZRT), IRT- (IRT-) LIKE PROTEIN TRANSPORTER"/>
    <property type="match status" value="1"/>
</dbReference>
<dbReference type="GO" id="GO:0071578">
    <property type="term" value="P:zinc ion import across plasma membrane"/>
    <property type="evidence" value="ECO:0007669"/>
    <property type="project" value="TreeGrafter"/>
</dbReference>
<feature type="transmembrane region" description="Helical" evidence="7">
    <location>
        <begin position="316"/>
        <end position="340"/>
    </location>
</feature>
<feature type="compositionally biased region" description="Low complexity" evidence="6">
    <location>
        <begin position="195"/>
        <end position="211"/>
    </location>
</feature>
<reference evidence="9" key="1">
    <citation type="submission" date="2022-11" db="UniProtKB">
        <authorList>
            <consortium name="WormBaseParasite"/>
        </authorList>
    </citation>
    <scope>IDENTIFICATION</scope>
</reference>
<evidence type="ECO:0000256" key="2">
    <source>
        <dbReference type="ARBA" id="ARBA00006939"/>
    </source>
</evidence>
<feature type="transmembrane region" description="Helical" evidence="7">
    <location>
        <begin position="118"/>
        <end position="138"/>
    </location>
</feature>
<dbReference type="GO" id="GO:0140410">
    <property type="term" value="F:monoatomic cation:bicarbonate symporter activity"/>
    <property type="evidence" value="ECO:0007669"/>
    <property type="project" value="TreeGrafter"/>
</dbReference>
<feature type="transmembrane region" description="Helical" evidence="7">
    <location>
        <begin position="78"/>
        <end position="98"/>
    </location>
</feature>
<evidence type="ECO:0000313" key="9">
    <source>
        <dbReference type="WBParaSite" id="PSAMB.scaffold3652size17426.g22118.t1"/>
    </source>
</evidence>
<evidence type="ECO:0000256" key="7">
    <source>
        <dbReference type="SAM" id="Phobius"/>
    </source>
</evidence>